<evidence type="ECO:0000313" key="1">
    <source>
        <dbReference type="EMBL" id="JAH57016.1"/>
    </source>
</evidence>
<proteinExistence type="predicted"/>
<protein>
    <submittedName>
        <fullName evidence="1">Uncharacterized protein</fullName>
    </submittedName>
</protein>
<dbReference type="AlphaFoldDB" id="A0A0E9TTY5"/>
<dbReference type="EMBL" id="GBXM01051561">
    <property type="protein sequence ID" value="JAH57016.1"/>
    <property type="molecule type" value="Transcribed_RNA"/>
</dbReference>
<sequence length="35" mass="3813">MVCQKLFLLKMLLILEISTSSSVLSFSISHAGSPM</sequence>
<reference evidence="1" key="2">
    <citation type="journal article" date="2015" name="Fish Shellfish Immunol.">
        <title>Early steps in the European eel (Anguilla anguilla)-Vibrio vulnificus interaction in the gills: Role of the RtxA13 toxin.</title>
        <authorList>
            <person name="Callol A."/>
            <person name="Pajuelo D."/>
            <person name="Ebbesson L."/>
            <person name="Teles M."/>
            <person name="MacKenzie S."/>
            <person name="Amaro C."/>
        </authorList>
    </citation>
    <scope>NUCLEOTIDE SEQUENCE</scope>
</reference>
<accession>A0A0E9TTY5</accession>
<reference evidence="1" key="1">
    <citation type="submission" date="2014-11" db="EMBL/GenBank/DDBJ databases">
        <authorList>
            <person name="Amaro Gonzalez C."/>
        </authorList>
    </citation>
    <scope>NUCLEOTIDE SEQUENCE</scope>
</reference>
<organism evidence="1">
    <name type="scientific">Anguilla anguilla</name>
    <name type="common">European freshwater eel</name>
    <name type="synonym">Muraena anguilla</name>
    <dbReference type="NCBI Taxonomy" id="7936"/>
    <lineage>
        <taxon>Eukaryota</taxon>
        <taxon>Metazoa</taxon>
        <taxon>Chordata</taxon>
        <taxon>Craniata</taxon>
        <taxon>Vertebrata</taxon>
        <taxon>Euteleostomi</taxon>
        <taxon>Actinopterygii</taxon>
        <taxon>Neopterygii</taxon>
        <taxon>Teleostei</taxon>
        <taxon>Anguilliformes</taxon>
        <taxon>Anguillidae</taxon>
        <taxon>Anguilla</taxon>
    </lineage>
</organism>
<name>A0A0E9TTY5_ANGAN</name>